<evidence type="ECO:0000256" key="2">
    <source>
        <dbReference type="PROSITE-ProRule" id="PRU00176"/>
    </source>
</evidence>
<reference evidence="5" key="3">
    <citation type="submission" date="2015-04" db="UniProtKB">
        <authorList>
            <consortium name="EnsemblPlants"/>
        </authorList>
    </citation>
    <scope>IDENTIFICATION</scope>
</reference>
<dbReference type="InterPro" id="IPR000504">
    <property type="entry name" value="RRM_dom"/>
</dbReference>
<dbReference type="EnsemblPlants" id="LPERR04G21230.1">
    <property type="protein sequence ID" value="LPERR04G21230.1"/>
    <property type="gene ID" value="LPERR04G21230"/>
</dbReference>
<evidence type="ECO:0000259" key="4">
    <source>
        <dbReference type="PROSITE" id="PS50102"/>
    </source>
</evidence>
<accession>A0A0D9W9M5</accession>
<dbReference type="SUPFAM" id="SSF54928">
    <property type="entry name" value="RNA-binding domain, RBD"/>
    <property type="match status" value="2"/>
</dbReference>
<feature type="domain" description="RRM" evidence="4">
    <location>
        <begin position="454"/>
        <end position="535"/>
    </location>
</feature>
<dbReference type="EnsemblPlants" id="LPERR04G21230.2">
    <property type="protein sequence ID" value="LPERR04G21230.2"/>
    <property type="gene ID" value="LPERR04G21230"/>
</dbReference>
<dbReference type="AlphaFoldDB" id="A0A0D9W9M5"/>
<dbReference type="PROSITE" id="PS50102">
    <property type="entry name" value="RRM"/>
    <property type="match status" value="2"/>
</dbReference>
<keyword evidence="6" id="KW-1185">Reference proteome</keyword>
<dbReference type="InterPro" id="IPR035979">
    <property type="entry name" value="RBD_domain_sf"/>
</dbReference>
<dbReference type="PANTHER" id="PTHR23236">
    <property type="entry name" value="EUKARYOTIC TRANSLATION INITIATION FACTOR 4B/4H"/>
    <property type="match status" value="1"/>
</dbReference>
<feature type="region of interest" description="Disordered" evidence="3">
    <location>
        <begin position="1"/>
        <end position="351"/>
    </location>
</feature>
<dbReference type="PANTHER" id="PTHR23236:SF30">
    <property type="entry name" value="NUCLEOLIN 2"/>
    <property type="match status" value="1"/>
</dbReference>
<dbReference type="STRING" id="77586.A0A0D9W9M5"/>
<dbReference type="SMART" id="SM00360">
    <property type="entry name" value="RRM"/>
    <property type="match status" value="2"/>
</dbReference>
<evidence type="ECO:0000313" key="6">
    <source>
        <dbReference type="Proteomes" id="UP000032180"/>
    </source>
</evidence>
<evidence type="ECO:0000256" key="3">
    <source>
        <dbReference type="SAM" id="MobiDB-lite"/>
    </source>
</evidence>
<feature type="region of interest" description="Disordered" evidence="3">
    <location>
        <begin position="534"/>
        <end position="613"/>
    </location>
</feature>
<feature type="compositionally biased region" description="Acidic residues" evidence="3">
    <location>
        <begin position="75"/>
        <end position="85"/>
    </location>
</feature>
<feature type="compositionally biased region" description="Acidic residues" evidence="3">
    <location>
        <begin position="260"/>
        <end position="277"/>
    </location>
</feature>
<dbReference type="eggNOG" id="KOG4210">
    <property type="taxonomic scope" value="Eukaryota"/>
</dbReference>
<feature type="compositionally biased region" description="Acidic residues" evidence="3">
    <location>
        <begin position="217"/>
        <end position="232"/>
    </location>
</feature>
<dbReference type="CDD" id="cd12451">
    <property type="entry name" value="RRM2_NUCLs"/>
    <property type="match status" value="1"/>
</dbReference>
<dbReference type="Proteomes" id="UP000032180">
    <property type="component" value="Chromosome 4"/>
</dbReference>
<reference evidence="5 6" key="1">
    <citation type="submission" date="2012-08" db="EMBL/GenBank/DDBJ databases">
        <title>Oryza genome evolution.</title>
        <authorList>
            <person name="Wing R.A."/>
        </authorList>
    </citation>
    <scope>NUCLEOTIDE SEQUENCE</scope>
</reference>
<protein>
    <recommendedName>
        <fullName evidence="4">RRM domain-containing protein</fullName>
    </recommendedName>
</protein>
<dbReference type="Pfam" id="PF00076">
    <property type="entry name" value="RRM_1"/>
    <property type="match status" value="2"/>
</dbReference>
<feature type="compositionally biased region" description="Acidic residues" evidence="3">
    <location>
        <begin position="142"/>
        <end position="155"/>
    </location>
</feature>
<dbReference type="GO" id="GO:0003723">
    <property type="term" value="F:RNA binding"/>
    <property type="evidence" value="ECO:0007669"/>
    <property type="project" value="UniProtKB-UniRule"/>
</dbReference>
<organism evidence="5 6">
    <name type="scientific">Leersia perrieri</name>
    <dbReference type="NCBI Taxonomy" id="77586"/>
    <lineage>
        <taxon>Eukaryota</taxon>
        <taxon>Viridiplantae</taxon>
        <taxon>Streptophyta</taxon>
        <taxon>Embryophyta</taxon>
        <taxon>Tracheophyta</taxon>
        <taxon>Spermatophyta</taxon>
        <taxon>Magnoliopsida</taxon>
        <taxon>Liliopsida</taxon>
        <taxon>Poales</taxon>
        <taxon>Poaceae</taxon>
        <taxon>BOP clade</taxon>
        <taxon>Oryzoideae</taxon>
        <taxon>Oryzeae</taxon>
        <taxon>Oryzinae</taxon>
        <taxon>Leersia</taxon>
    </lineage>
</organism>
<evidence type="ECO:0000313" key="5">
    <source>
        <dbReference type="EnsemblPlants" id="LPERR04G21230.2"/>
    </source>
</evidence>
<feature type="compositionally biased region" description="Acidic residues" evidence="3">
    <location>
        <begin position="300"/>
        <end position="311"/>
    </location>
</feature>
<feature type="compositionally biased region" description="Basic and acidic residues" evidence="3">
    <location>
        <begin position="562"/>
        <end position="575"/>
    </location>
</feature>
<dbReference type="HOGENOM" id="CLU_030920_1_0_1"/>
<evidence type="ECO:0000256" key="1">
    <source>
        <dbReference type="ARBA" id="ARBA00022884"/>
    </source>
</evidence>
<dbReference type="Gramene" id="LPERR04G21230.2">
    <property type="protein sequence ID" value="LPERR04G21230.2"/>
    <property type="gene ID" value="LPERR04G21230"/>
</dbReference>
<feature type="compositionally biased region" description="Acidic residues" evidence="3">
    <location>
        <begin position="176"/>
        <end position="192"/>
    </location>
</feature>
<feature type="domain" description="RRM" evidence="4">
    <location>
        <begin position="354"/>
        <end position="430"/>
    </location>
</feature>
<feature type="compositionally biased region" description="Polar residues" evidence="3">
    <location>
        <begin position="441"/>
        <end position="450"/>
    </location>
</feature>
<feature type="compositionally biased region" description="Low complexity" evidence="3">
    <location>
        <begin position="282"/>
        <end position="299"/>
    </location>
</feature>
<name>A0A0D9W9M5_9ORYZ</name>
<dbReference type="FunFam" id="3.30.70.330:FF:001290">
    <property type="entry name" value="Nucleolin 2"/>
    <property type="match status" value="1"/>
</dbReference>
<feature type="compositionally biased region" description="Basic and acidic residues" evidence="3">
    <location>
        <begin position="312"/>
        <end position="322"/>
    </location>
</feature>
<dbReference type="FunFam" id="3.30.70.330:FF:001006">
    <property type="entry name" value="Nucleolin 2"/>
    <property type="match status" value="1"/>
</dbReference>
<reference evidence="5 6" key="2">
    <citation type="submission" date="2013-12" db="EMBL/GenBank/DDBJ databases">
        <authorList>
            <person name="Yu Y."/>
            <person name="Lee S."/>
            <person name="de Baynast K."/>
            <person name="Wissotski M."/>
            <person name="Liu L."/>
            <person name="Talag J."/>
            <person name="Goicoechea J."/>
            <person name="Angelova A."/>
            <person name="Jetty R."/>
            <person name="Kudrna D."/>
            <person name="Golser W."/>
            <person name="Rivera L."/>
            <person name="Zhang J."/>
            <person name="Wing R."/>
        </authorList>
    </citation>
    <scope>NUCLEOTIDE SEQUENCE</scope>
</reference>
<dbReference type="Gramene" id="LPERR04G21230.1">
    <property type="protein sequence ID" value="LPERR04G21230.1"/>
    <property type="gene ID" value="LPERR04G21230"/>
</dbReference>
<dbReference type="InterPro" id="IPR012677">
    <property type="entry name" value="Nucleotide-bd_a/b_plait_sf"/>
</dbReference>
<dbReference type="InterPro" id="IPR034350">
    <property type="entry name" value="NUCL_RRM2"/>
</dbReference>
<dbReference type="Gene3D" id="3.30.70.330">
    <property type="match status" value="2"/>
</dbReference>
<feature type="compositionally biased region" description="Low complexity" evidence="3">
    <location>
        <begin position="241"/>
        <end position="252"/>
    </location>
</feature>
<feature type="compositionally biased region" description="Basic and acidic residues" evidence="3">
    <location>
        <begin position="47"/>
        <end position="60"/>
    </location>
</feature>
<proteinExistence type="predicted"/>
<feature type="compositionally biased region" description="Basic and acidic residues" evidence="3">
    <location>
        <begin position="30"/>
        <end position="40"/>
    </location>
</feature>
<sequence length="613" mass="65460">MGKSSKKSGVEVATTAISVPEGKSGKKGKRNAEDEIEKAVSAKKQKTVPEKVVPVKEDAKKVKKQPPPKKVESSSSEEDSSESEEEVKVQPKKNIQQKKVAQPAKQESSDDSSDDSSSDDKPAAPVKKPSVATTQKKTQESDSSDSDSDDESDEDNTIKTVKPVQTAAVKKKEESSDSSDSDSESESESDSDEPAKPTIPAKRPLTTDTKKGQSKDDSEDSSDESSEESDDEPPQKKIKESTTSGTTKPSPKAAKKESSSDEESDDDDSSDESSDEDDKQKQTQAKKQAPVAQESSSSDESSEEDTDMESDEPAKTPKKKETAVPVGSNKSVTKAGHEEPKTPASNQNQATGSKTLFVGNLSYSVDQEQVKQFFQEAGEIVDIRFSTFEDGSFRGFGHVEFATAEAAKKALELAGHDLMGRPVKLDMARERGAYTPGSGGDNSSFKKPAQSSGNTIFIRGFDTSLDIHQIRGSLEEHFGSCGEITRVSVPKDYETGASKGMAYMDFADNSSLSKAFELNGSDLGGFSLYVDEARPRPDSTDGGNFSSGRDFNNSGRGGRRGGRSDGGRGRGDRGRGRGFGRGGDRGRGGRGTPFRQSAGTPSAGKKTTFGDDD</sequence>
<keyword evidence="1 2" id="KW-0694">RNA-binding</keyword>
<feature type="region of interest" description="Disordered" evidence="3">
    <location>
        <begin position="431"/>
        <end position="450"/>
    </location>
</feature>